<dbReference type="EC" id="5.2.1.8" evidence="5"/>
<evidence type="ECO:0000256" key="4">
    <source>
        <dbReference type="PROSITE-ProRule" id="PRU00278"/>
    </source>
</evidence>
<proteinExistence type="predicted"/>
<feature type="domain" description="PpiC" evidence="7">
    <location>
        <begin position="63"/>
        <end position="175"/>
    </location>
</feature>
<dbReference type="Proteomes" id="UP000790833">
    <property type="component" value="Unassembled WGS sequence"/>
</dbReference>
<dbReference type="Pfam" id="PF00397">
    <property type="entry name" value="WW"/>
    <property type="match status" value="1"/>
</dbReference>
<evidence type="ECO:0000256" key="2">
    <source>
        <dbReference type="ARBA" id="ARBA00023110"/>
    </source>
</evidence>
<organism evidence="8 9">
    <name type="scientific">Scheffersomyces spartinae</name>
    <dbReference type="NCBI Taxonomy" id="45513"/>
    <lineage>
        <taxon>Eukaryota</taxon>
        <taxon>Fungi</taxon>
        <taxon>Dikarya</taxon>
        <taxon>Ascomycota</taxon>
        <taxon>Saccharomycotina</taxon>
        <taxon>Pichiomycetes</taxon>
        <taxon>Debaryomycetaceae</taxon>
        <taxon>Scheffersomyces</taxon>
    </lineage>
</organism>
<keyword evidence="2 4" id="KW-0697">Rotamase</keyword>
<dbReference type="SUPFAM" id="SSF51045">
    <property type="entry name" value="WW domain"/>
    <property type="match status" value="1"/>
</dbReference>
<dbReference type="PANTHER" id="PTHR10657">
    <property type="entry name" value="PEPTIDYL-PROLYL CIS-TRANS ISOMERASE"/>
    <property type="match status" value="1"/>
</dbReference>
<dbReference type="InterPro" id="IPR000297">
    <property type="entry name" value="PPIase_PpiC"/>
</dbReference>
<dbReference type="SUPFAM" id="SSF54534">
    <property type="entry name" value="FKBP-like"/>
    <property type="match status" value="1"/>
</dbReference>
<dbReference type="GO" id="GO:0060261">
    <property type="term" value="P:positive regulation of transcription initiation by RNA polymerase II"/>
    <property type="evidence" value="ECO:0007669"/>
    <property type="project" value="UniProtKB-ARBA"/>
</dbReference>
<reference evidence="8" key="1">
    <citation type="submission" date="2021-03" db="EMBL/GenBank/DDBJ databases">
        <authorList>
            <person name="Palmer J.M."/>
        </authorList>
    </citation>
    <scope>NUCLEOTIDE SEQUENCE</scope>
    <source>
        <strain evidence="8">ARV_011</strain>
    </source>
</reference>
<name>A0A9P7V805_9ASCO</name>
<dbReference type="AlphaFoldDB" id="A0A9P7V805"/>
<keyword evidence="9" id="KW-1185">Reference proteome</keyword>
<dbReference type="PROSITE" id="PS50020">
    <property type="entry name" value="WW_DOMAIN_2"/>
    <property type="match status" value="1"/>
</dbReference>
<evidence type="ECO:0000313" key="9">
    <source>
        <dbReference type="Proteomes" id="UP000790833"/>
    </source>
</evidence>
<dbReference type="InterPro" id="IPR051370">
    <property type="entry name" value="PPIase_Pin1"/>
</dbReference>
<accession>A0A9P7V805</accession>
<evidence type="ECO:0000256" key="3">
    <source>
        <dbReference type="ARBA" id="ARBA00023235"/>
    </source>
</evidence>
<evidence type="ECO:0000256" key="1">
    <source>
        <dbReference type="ARBA" id="ARBA00000971"/>
    </source>
</evidence>
<dbReference type="Pfam" id="PF00639">
    <property type="entry name" value="Rotamase"/>
    <property type="match status" value="1"/>
</dbReference>
<evidence type="ECO:0000313" key="8">
    <source>
        <dbReference type="EMBL" id="KAG7193104.1"/>
    </source>
</evidence>
<dbReference type="InterPro" id="IPR046357">
    <property type="entry name" value="PPIase_dom_sf"/>
</dbReference>
<dbReference type="PANTHER" id="PTHR10657:SF4">
    <property type="entry name" value="PEPTIDYL-PROLYL CIS-TRANS ISOMERASE-RELATED"/>
    <property type="match status" value="1"/>
</dbReference>
<dbReference type="SMART" id="SM00456">
    <property type="entry name" value="WW"/>
    <property type="match status" value="1"/>
</dbReference>
<dbReference type="Gene3D" id="2.20.70.10">
    <property type="match status" value="1"/>
</dbReference>
<dbReference type="Gene3D" id="3.10.50.40">
    <property type="match status" value="1"/>
</dbReference>
<dbReference type="GO" id="GO:0005634">
    <property type="term" value="C:nucleus"/>
    <property type="evidence" value="ECO:0007669"/>
    <property type="project" value="TreeGrafter"/>
</dbReference>
<gene>
    <name evidence="8" type="ORF">KQ657_001221</name>
</gene>
<dbReference type="EMBL" id="JAHMUF010000014">
    <property type="protein sequence ID" value="KAG7193104.1"/>
    <property type="molecule type" value="Genomic_DNA"/>
</dbReference>
<dbReference type="GO" id="GO:0005829">
    <property type="term" value="C:cytosol"/>
    <property type="evidence" value="ECO:0007669"/>
    <property type="project" value="TreeGrafter"/>
</dbReference>
<feature type="domain" description="WW" evidence="6">
    <location>
        <begin position="4"/>
        <end position="38"/>
    </location>
</feature>
<sequence length="175" mass="19465">MSETGLPPGWAIKVSRTHQRPYYYNQGTKEATWEAPFGADKDRLEKYIKEFTRNGNKPVVGSDGKVRASHLLIKHEGSRKPKSWKLPEGITRTRDEAIQILKKHREAILNGEVKLADLVVNESDCSSHSQGGDLGYFGKGQMQPSFEEASFALNVGELSDIVESDSGVHLILRTA</sequence>
<dbReference type="GeneID" id="66114595"/>
<dbReference type="OrthoDB" id="2530521at2759"/>
<evidence type="ECO:0000256" key="5">
    <source>
        <dbReference type="RuleBase" id="RU363014"/>
    </source>
</evidence>
<dbReference type="RefSeq" id="XP_043048653.1">
    <property type="nucleotide sequence ID" value="XM_043192021.1"/>
</dbReference>
<comment type="catalytic activity">
    <reaction evidence="1 5">
        <text>[protein]-peptidylproline (omega=180) = [protein]-peptidylproline (omega=0)</text>
        <dbReference type="Rhea" id="RHEA:16237"/>
        <dbReference type="Rhea" id="RHEA-COMP:10747"/>
        <dbReference type="Rhea" id="RHEA-COMP:10748"/>
        <dbReference type="ChEBI" id="CHEBI:83833"/>
        <dbReference type="ChEBI" id="CHEBI:83834"/>
        <dbReference type="EC" id="5.2.1.8"/>
    </reaction>
</comment>
<dbReference type="FunFam" id="3.10.50.40:FF:000026">
    <property type="entry name" value="Peptidyl-prolyl cis-trans isomerase"/>
    <property type="match status" value="1"/>
</dbReference>
<dbReference type="InterPro" id="IPR001202">
    <property type="entry name" value="WW_dom"/>
</dbReference>
<comment type="caution">
    <text evidence="8">The sequence shown here is derived from an EMBL/GenBank/DDBJ whole genome shotgun (WGS) entry which is preliminary data.</text>
</comment>
<dbReference type="PROSITE" id="PS50198">
    <property type="entry name" value="PPIC_PPIASE_2"/>
    <property type="match status" value="1"/>
</dbReference>
<evidence type="ECO:0000259" key="7">
    <source>
        <dbReference type="PROSITE" id="PS50198"/>
    </source>
</evidence>
<dbReference type="InterPro" id="IPR036020">
    <property type="entry name" value="WW_dom_sf"/>
</dbReference>
<evidence type="ECO:0000259" key="6">
    <source>
        <dbReference type="PROSITE" id="PS50020"/>
    </source>
</evidence>
<protein>
    <recommendedName>
        <fullName evidence="5">Peptidyl-prolyl cis-trans isomerase</fullName>
        <ecNumber evidence="5">5.2.1.8</ecNumber>
    </recommendedName>
</protein>
<dbReference type="CDD" id="cd00201">
    <property type="entry name" value="WW"/>
    <property type="match status" value="1"/>
</dbReference>
<dbReference type="GO" id="GO:0003755">
    <property type="term" value="F:peptidyl-prolyl cis-trans isomerase activity"/>
    <property type="evidence" value="ECO:0007669"/>
    <property type="project" value="UniProtKB-UniRule"/>
</dbReference>
<keyword evidence="3 4" id="KW-0413">Isomerase</keyword>